<dbReference type="InterPro" id="IPR002160">
    <property type="entry name" value="Prot_inh_Kunz-lg"/>
</dbReference>
<evidence type="ECO:0000313" key="1">
    <source>
        <dbReference type="Proteomes" id="UP000813463"/>
    </source>
</evidence>
<dbReference type="InterPro" id="IPR011065">
    <property type="entry name" value="Kunitz_inhibitor_STI-like_sf"/>
</dbReference>
<dbReference type="GeneID" id="110785638"/>
<dbReference type="Pfam" id="PF00197">
    <property type="entry name" value="Kunitz_legume"/>
    <property type="match status" value="1"/>
</dbReference>
<organism evidence="1 2">
    <name type="scientific">Spinacia oleracea</name>
    <name type="common">Spinach</name>
    <dbReference type="NCBI Taxonomy" id="3562"/>
    <lineage>
        <taxon>Eukaryota</taxon>
        <taxon>Viridiplantae</taxon>
        <taxon>Streptophyta</taxon>
        <taxon>Embryophyta</taxon>
        <taxon>Tracheophyta</taxon>
        <taxon>Spermatophyta</taxon>
        <taxon>Magnoliopsida</taxon>
        <taxon>eudicotyledons</taxon>
        <taxon>Gunneridae</taxon>
        <taxon>Pentapetalae</taxon>
        <taxon>Caryophyllales</taxon>
        <taxon>Chenopodiaceae</taxon>
        <taxon>Chenopodioideae</taxon>
        <taxon>Anserineae</taxon>
        <taxon>Spinacia</taxon>
    </lineage>
</organism>
<dbReference type="Gene3D" id="2.80.10.50">
    <property type="match status" value="1"/>
</dbReference>
<reference evidence="2" key="2">
    <citation type="submission" date="2025-08" db="UniProtKB">
        <authorList>
            <consortium name="RefSeq"/>
        </authorList>
    </citation>
    <scope>IDENTIFICATION</scope>
    <source>
        <tissue evidence="2">Leaf</tissue>
    </source>
</reference>
<reference evidence="1" key="1">
    <citation type="journal article" date="2021" name="Nat. Commun.">
        <title>Genomic analyses provide insights into spinach domestication and the genetic basis of agronomic traits.</title>
        <authorList>
            <person name="Cai X."/>
            <person name="Sun X."/>
            <person name="Xu C."/>
            <person name="Sun H."/>
            <person name="Wang X."/>
            <person name="Ge C."/>
            <person name="Zhang Z."/>
            <person name="Wang Q."/>
            <person name="Fei Z."/>
            <person name="Jiao C."/>
            <person name="Wang Q."/>
        </authorList>
    </citation>
    <scope>NUCLEOTIDE SEQUENCE [LARGE SCALE GENOMIC DNA]</scope>
    <source>
        <strain evidence="1">cv. Varoflay</strain>
    </source>
</reference>
<dbReference type="PANTHER" id="PTHR33107:SF86">
    <property type="entry name" value="MIRACULIN-LIKE"/>
    <property type="match status" value="1"/>
</dbReference>
<dbReference type="PROSITE" id="PS00283">
    <property type="entry name" value="SOYBEAN_KUNITZ"/>
    <property type="match status" value="1"/>
</dbReference>
<dbReference type="RefSeq" id="XP_021845817.2">
    <property type="nucleotide sequence ID" value="XM_021990125.2"/>
</dbReference>
<dbReference type="SUPFAM" id="SSF50386">
    <property type="entry name" value="STI-like"/>
    <property type="match status" value="1"/>
</dbReference>
<accession>A0A9R0IAI6</accession>
<name>A0A9R0IAI6_SPIOL</name>
<proteinExistence type="predicted"/>
<protein>
    <submittedName>
        <fullName evidence="2">Sporamin B</fullName>
    </submittedName>
</protein>
<dbReference type="PANTHER" id="PTHR33107">
    <property type="entry name" value="KUNITZ TRYPSIN INHIBITOR 2"/>
    <property type="match status" value="1"/>
</dbReference>
<keyword evidence="1" id="KW-1185">Reference proteome</keyword>
<dbReference type="AlphaFoldDB" id="A0A9R0IAI6"/>
<dbReference type="KEGG" id="soe:110785638"/>
<dbReference type="GO" id="GO:0004866">
    <property type="term" value="F:endopeptidase inhibitor activity"/>
    <property type="evidence" value="ECO:0007669"/>
    <property type="project" value="InterPro"/>
</dbReference>
<evidence type="ECO:0000313" key="2">
    <source>
        <dbReference type="RefSeq" id="XP_021845817.2"/>
    </source>
</evidence>
<dbReference type="SMART" id="SM00452">
    <property type="entry name" value="STI"/>
    <property type="match status" value="1"/>
</dbReference>
<dbReference type="Proteomes" id="UP000813463">
    <property type="component" value="Chromosome 1"/>
</dbReference>
<gene>
    <name evidence="2" type="primary">LOC110785638</name>
</gene>
<sequence length="207" mass="22685">MTTAAAVAGNGGKTTAVLDTYGKPLKAGQNYYIVPTSGKATGGGFTWKRLPKWPKYPKYYVEQLKQRTNFGDPINFDTINPSKSSTIISISSNIKVNFSTLAVQKYGNSNWEVVRSGSDGAKWVVEIGVVRPKILSHIKFTIERHNKEVGYMIKHCSSDLVCGGIGLVYDYYVGQILGVNATYPMAVVFEPGLFFTGETFNKSTSDT</sequence>